<keyword evidence="1" id="KW-0472">Membrane</keyword>
<gene>
    <name evidence="2" type="ORF">AK40_5111</name>
</gene>
<feature type="transmembrane region" description="Helical" evidence="1">
    <location>
        <begin position="6"/>
        <end position="23"/>
    </location>
</feature>
<proteinExistence type="predicted"/>
<name>A0AAN0W853_BACCE</name>
<evidence type="ECO:0000313" key="3">
    <source>
        <dbReference type="Proteomes" id="UP000031861"/>
    </source>
</evidence>
<keyword evidence="1" id="KW-0812">Transmembrane</keyword>
<dbReference type="EMBL" id="CP009641">
    <property type="protein sequence ID" value="AJI12326.1"/>
    <property type="molecule type" value="Genomic_DNA"/>
</dbReference>
<dbReference type="Proteomes" id="UP000031861">
    <property type="component" value="Chromosome"/>
</dbReference>
<keyword evidence="1" id="KW-1133">Transmembrane helix</keyword>
<protein>
    <submittedName>
        <fullName evidence="2">Uncharacterized protein</fullName>
    </submittedName>
</protein>
<dbReference type="RefSeq" id="WP_001994613.1">
    <property type="nucleotide sequence ID" value="NZ_CP009641.1"/>
</dbReference>
<organism evidence="2 3">
    <name type="scientific">Bacillus cereus 03BB108</name>
    <dbReference type="NCBI Taxonomy" id="451709"/>
    <lineage>
        <taxon>Bacteria</taxon>
        <taxon>Bacillati</taxon>
        <taxon>Bacillota</taxon>
        <taxon>Bacilli</taxon>
        <taxon>Bacillales</taxon>
        <taxon>Bacillaceae</taxon>
        <taxon>Bacillus</taxon>
        <taxon>Bacillus cereus group</taxon>
    </lineage>
</organism>
<sequence length="409" mass="47698">MSWLVGIVLVMLIFSVSYVLYYYRKEKLKGIDRTNIPIAATKDAVIEEKDVQIYIENPIPWEFIKMDNEYQGKEIPLNEELKGSIVSMMNMSKTEVFRNMGRGKEIYELVFTDEIKMEFKKGTIHLMDSVRNAGFKRGMAVDGAGKIVAQAELKKIKFKPGQLKKLAIGVATVIVSQEHLQEIKQELSVLNKKIDEVIGMMKNEYVGRAKGTYRYIKDNLYPLYNSYSWTESNKIELERRYHQTIDDIEILLGNLKTMKDGIGDINQRVWISYKEEYEKIESISREFKNFEEVVEVNLQNAILLFKYRQLHDLDAVIEKSTKESLEELYGVFIETHNDFQKEINKFIVDFKIKFFTSKNENEIKNRLTKELSREYKERSENLNSLNSISNLPASIKIEILNGEIVGLKK</sequence>
<accession>A0AAN0W853</accession>
<evidence type="ECO:0000313" key="2">
    <source>
        <dbReference type="EMBL" id="AJI12326.1"/>
    </source>
</evidence>
<dbReference type="AlphaFoldDB" id="A0AAN0W853"/>
<reference evidence="2 3" key="1">
    <citation type="journal article" date="2015" name="Genome Announc.">
        <title>Complete genome sequences for 35 biothreat assay-relevant bacillus species.</title>
        <authorList>
            <person name="Johnson S.L."/>
            <person name="Daligault H.E."/>
            <person name="Davenport K.W."/>
            <person name="Jaissle J."/>
            <person name="Frey K.G."/>
            <person name="Ladner J.T."/>
            <person name="Broomall S.M."/>
            <person name="Bishop-Lilly K.A."/>
            <person name="Bruce D.C."/>
            <person name="Gibbons H.S."/>
            <person name="Coyne S.R."/>
            <person name="Lo C.C."/>
            <person name="Meincke L."/>
            <person name="Munk A.C."/>
            <person name="Koroleva G.I."/>
            <person name="Rosenzweig C.N."/>
            <person name="Palacios G.F."/>
            <person name="Redden C.L."/>
            <person name="Minogue T.D."/>
            <person name="Chain P.S."/>
        </authorList>
    </citation>
    <scope>NUCLEOTIDE SEQUENCE [LARGE SCALE GENOMIC DNA]</scope>
    <source>
        <strain evidence="2 3">03BB108</strain>
    </source>
</reference>
<evidence type="ECO:0000256" key="1">
    <source>
        <dbReference type="SAM" id="Phobius"/>
    </source>
</evidence>